<evidence type="ECO:0000256" key="7">
    <source>
        <dbReference type="ARBA" id="ARBA00038878"/>
    </source>
</evidence>
<comment type="caution">
    <text evidence="10">The sequence shown here is derived from an EMBL/GenBank/DDBJ whole genome shotgun (WGS) entry which is preliminary data.</text>
</comment>
<dbReference type="PANTHER" id="PTHR43104">
    <property type="entry name" value="L-2-HYDROXYGLUTARATE DEHYDROGENASE, MITOCHONDRIAL"/>
    <property type="match status" value="1"/>
</dbReference>
<comment type="cofactor">
    <cofactor evidence="1">
        <name>FAD</name>
        <dbReference type="ChEBI" id="CHEBI:57692"/>
    </cofactor>
</comment>
<gene>
    <name evidence="10" type="ORF">INT43_003972</name>
</gene>
<dbReference type="InterPro" id="IPR006076">
    <property type="entry name" value="FAD-dep_OxRdtase"/>
</dbReference>
<evidence type="ECO:0000256" key="1">
    <source>
        <dbReference type="ARBA" id="ARBA00001974"/>
    </source>
</evidence>
<comment type="similarity">
    <text evidence="6">Belongs to the L2HGDH family.</text>
</comment>
<evidence type="ECO:0000256" key="8">
    <source>
        <dbReference type="ARBA" id="ARBA00041137"/>
    </source>
</evidence>
<keyword evidence="2" id="KW-0285">Flavoprotein</keyword>
<dbReference type="NCBIfam" id="NF008726">
    <property type="entry name" value="PRK11728.1"/>
    <property type="match status" value="1"/>
</dbReference>
<reference evidence="10" key="1">
    <citation type="submission" date="2020-12" db="EMBL/GenBank/DDBJ databases">
        <title>Metabolic potential, ecology and presence of endohyphal bacteria is reflected in genomic diversity of Mucoromycotina.</title>
        <authorList>
            <person name="Muszewska A."/>
            <person name="Okrasinska A."/>
            <person name="Steczkiewicz K."/>
            <person name="Drgas O."/>
            <person name="Orlowska M."/>
            <person name="Perlinska-Lenart U."/>
            <person name="Aleksandrzak-Piekarczyk T."/>
            <person name="Szatraj K."/>
            <person name="Zielenkiewicz U."/>
            <person name="Pilsyk S."/>
            <person name="Malc E."/>
            <person name="Mieczkowski P."/>
            <person name="Kruszewska J.S."/>
            <person name="Biernat P."/>
            <person name="Pawlowska J."/>
        </authorList>
    </citation>
    <scope>NUCLEOTIDE SEQUENCE</scope>
    <source>
        <strain evidence="10">WA0000067209</strain>
    </source>
</reference>
<evidence type="ECO:0000259" key="9">
    <source>
        <dbReference type="Pfam" id="PF01266"/>
    </source>
</evidence>
<keyword evidence="11" id="KW-1185">Reference proteome</keyword>
<evidence type="ECO:0000256" key="5">
    <source>
        <dbReference type="ARBA" id="ARBA00036066"/>
    </source>
</evidence>
<dbReference type="SUPFAM" id="SSF51905">
    <property type="entry name" value="FAD/NAD(P)-binding domain"/>
    <property type="match status" value="1"/>
</dbReference>
<dbReference type="AlphaFoldDB" id="A0A8H7PU01"/>
<dbReference type="GO" id="GO:0047545">
    <property type="term" value="F:(S)-2-hydroxyglutarate dehydrogenase activity"/>
    <property type="evidence" value="ECO:0007669"/>
    <property type="project" value="UniProtKB-EC"/>
</dbReference>
<dbReference type="Gene3D" id="3.30.9.10">
    <property type="entry name" value="D-Amino Acid Oxidase, subunit A, domain 2"/>
    <property type="match status" value="1"/>
</dbReference>
<evidence type="ECO:0000313" key="10">
    <source>
        <dbReference type="EMBL" id="KAG2180183.1"/>
    </source>
</evidence>
<feature type="domain" description="FAD dependent oxidoreductase" evidence="9">
    <location>
        <begin position="83"/>
        <end position="488"/>
    </location>
</feature>
<dbReference type="OrthoDB" id="498204at2759"/>
<dbReference type="PANTHER" id="PTHR43104:SF3">
    <property type="entry name" value="FAD DEPENDENT OXIDOREDUCTASE DOMAIN-CONTAINING PROTEIN"/>
    <property type="match status" value="1"/>
</dbReference>
<evidence type="ECO:0000256" key="4">
    <source>
        <dbReference type="ARBA" id="ARBA00023002"/>
    </source>
</evidence>
<evidence type="ECO:0000256" key="6">
    <source>
        <dbReference type="ARBA" id="ARBA00037941"/>
    </source>
</evidence>
<evidence type="ECO:0000256" key="3">
    <source>
        <dbReference type="ARBA" id="ARBA00022827"/>
    </source>
</evidence>
<protein>
    <recommendedName>
        <fullName evidence="8">L-2-hydroxyglutarate dehydrogenase, mitochondrial</fullName>
        <ecNumber evidence="7">1.1.99.2</ecNumber>
    </recommendedName>
</protein>
<keyword evidence="3" id="KW-0274">FAD</keyword>
<proteinExistence type="inferred from homology"/>
<dbReference type="InterPro" id="IPR036188">
    <property type="entry name" value="FAD/NAD-bd_sf"/>
</dbReference>
<dbReference type="Gene3D" id="3.50.50.60">
    <property type="entry name" value="FAD/NAD(P)-binding domain"/>
    <property type="match status" value="1"/>
</dbReference>
<sequence>MQYALPLRSSARTALYRRVPTLLGQHTRLFSASATPHIHLWDHLPGEEIKEPREGLAKLKGKIREERFRRKPQINFAEHDRFDVVVVGGGIVGLATAREILNRYPDKTVAVLEKEREVARHQTGHNSGVIHAGMYYEPGSTMAYTCVKGAQMMYDFCEKHQLPVERCGKMIVAVNEAEHKEVEKLYHQGNANGVKGLEIYDSKKVSEVEPNVRAYSALYSPNTGIVDYGLVSETLAREIIDTGRADIKLAFEATRFDKLQDGSVEITGIEPAQKGPILSVNAKNVITCGGFYADRLAGLTGGNPHKDQVVTFRGTYYQLKPEYRTMVRMNIYPIPSGGGIPVGTHITPTLNSRRGHALIVGPGACFTFSREGYQFFDFKAKDVWDSFTNTSFWAFALKNLGLSFGELYKDINKRAFMRAAQAYLPDLTLDMVEHSFSGVMPQVFQKGGIAASDYILERKVLGGTTLNVRNAPSPACTASLAIGEMVTDTAAEDFGWPKIKR</sequence>
<organism evidence="10 11">
    <name type="scientific">Mortierella isabellina</name>
    <name type="common">Filamentous fungus</name>
    <name type="synonym">Umbelopsis isabellina</name>
    <dbReference type="NCBI Taxonomy" id="91625"/>
    <lineage>
        <taxon>Eukaryota</taxon>
        <taxon>Fungi</taxon>
        <taxon>Fungi incertae sedis</taxon>
        <taxon>Mucoromycota</taxon>
        <taxon>Mucoromycotina</taxon>
        <taxon>Umbelopsidomycetes</taxon>
        <taxon>Umbelopsidales</taxon>
        <taxon>Umbelopsidaceae</taxon>
        <taxon>Umbelopsis</taxon>
    </lineage>
</organism>
<evidence type="ECO:0000256" key="2">
    <source>
        <dbReference type="ARBA" id="ARBA00022630"/>
    </source>
</evidence>
<comment type="catalytic activity">
    <reaction evidence="5">
        <text>(S)-2-hydroxyglutarate + A = 2-oxoglutarate + AH2</text>
        <dbReference type="Rhea" id="RHEA:21252"/>
        <dbReference type="ChEBI" id="CHEBI:13193"/>
        <dbReference type="ChEBI" id="CHEBI:16782"/>
        <dbReference type="ChEBI" id="CHEBI:16810"/>
        <dbReference type="ChEBI" id="CHEBI:17499"/>
        <dbReference type="EC" id="1.1.99.2"/>
    </reaction>
</comment>
<dbReference type="EMBL" id="JAEPQZ010000006">
    <property type="protein sequence ID" value="KAG2180183.1"/>
    <property type="molecule type" value="Genomic_DNA"/>
</dbReference>
<dbReference type="Pfam" id="PF01266">
    <property type="entry name" value="DAO"/>
    <property type="match status" value="1"/>
</dbReference>
<keyword evidence="4" id="KW-0560">Oxidoreductase</keyword>
<evidence type="ECO:0000313" key="11">
    <source>
        <dbReference type="Proteomes" id="UP000654370"/>
    </source>
</evidence>
<dbReference type="Proteomes" id="UP000654370">
    <property type="component" value="Unassembled WGS sequence"/>
</dbReference>
<dbReference type="EC" id="1.1.99.2" evidence="7"/>
<name>A0A8H7PU01_MORIS</name>
<accession>A0A8H7PU01</accession>